<dbReference type="Proteomes" id="UP000489600">
    <property type="component" value="Unassembled WGS sequence"/>
</dbReference>
<gene>
    <name evidence="1" type="ORF">ANE_LOCUS24845</name>
</gene>
<sequence>MLAEEYKEALLENQKYHEGCPGCKVEMMKQLRRGYPTSSFPSFAWSERRLDAAFLRGSHMVFFFLNVNCRGRRSSHVQAISNHG</sequence>
<comment type="caution">
    <text evidence="1">The sequence shown here is derived from an EMBL/GenBank/DDBJ whole genome shotgun (WGS) entry which is preliminary data.</text>
</comment>
<reference evidence="1" key="1">
    <citation type="submission" date="2019-07" db="EMBL/GenBank/DDBJ databases">
        <authorList>
            <person name="Dittberner H."/>
        </authorList>
    </citation>
    <scope>NUCLEOTIDE SEQUENCE [LARGE SCALE GENOMIC DNA]</scope>
</reference>
<evidence type="ECO:0000313" key="1">
    <source>
        <dbReference type="EMBL" id="VVB14401.1"/>
    </source>
</evidence>
<name>A0A565CLI9_9BRAS</name>
<dbReference type="EMBL" id="CABITT030000008">
    <property type="protein sequence ID" value="VVB14401.1"/>
    <property type="molecule type" value="Genomic_DNA"/>
</dbReference>
<dbReference type="AlphaFoldDB" id="A0A565CLI9"/>
<keyword evidence="2" id="KW-1185">Reference proteome</keyword>
<organism evidence="1 2">
    <name type="scientific">Arabis nemorensis</name>
    <dbReference type="NCBI Taxonomy" id="586526"/>
    <lineage>
        <taxon>Eukaryota</taxon>
        <taxon>Viridiplantae</taxon>
        <taxon>Streptophyta</taxon>
        <taxon>Embryophyta</taxon>
        <taxon>Tracheophyta</taxon>
        <taxon>Spermatophyta</taxon>
        <taxon>Magnoliopsida</taxon>
        <taxon>eudicotyledons</taxon>
        <taxon>Gunneridae</taxon>
        <taxon>Pentapetalae</taxon>
        <taxon>rosids</taxon>
        <taxon>malvids</taxon>
        <taxon>Brassicales</taxon>
        <taxon>Brassicaceae</taxon>
        <taxon>Arabideae</taxon>
        <taxon>Arabis</taxon>
    </lineage>
</organism>
<protein>
    <submittedName>
        <fullName evidence="1">Uncharacterized protein</fullName>
    </submittedName>
</protein>
<dbReference type="OrthoDB" id="1420679at2759"/>
<accession>A0A565CLI9</accession>
<evidence type="ECO:0000313" key="2">
    <source>
        <dbReference type="Proteomes" id="UP000489600"/>
    </source>
</evidence>
<proteinExistence type="predicted"/>